<dbReference type="Gene3D" id="2.20.140.10">
    <property type="entry name" value="WGR domain"/>
    <property type="match status" value="1"/>
</dbReference>
<proteinExistence type="predicted"/>
<dbReference type="EMBL" id="CADCST010000065">
    <property type="protein sequence ID" value="CAA9196104.1"/>
    <property type="molecule type" value="Genomic_DNA"/>
</dbReference>
<evidence type="ECO:0000259" key="1">
    <source>
        <dbReference type="PROSITE" id="PS51977"/>
    </source>
</evidence>
<dbReference type="Pfam" id="PF25149">
    <property type="entry name" value="DUF7825"/>
    <property type="match status" value="1"/>
</dbReference>
<dbReference type="InterPro" id="IPR050458">
    <property type="entry name" value="LolB"/>
</dbReference>
<evidence type="ECO:0000313" key="3">
    <source>
        <dbReference type="Proteomes" id="UP000474567"/>
    </source>
</evidence>
<name>A0ABN7EG97_9FLAO</name>
<dbReference type="Proteomes" id="UP000474567">
    <property type="component" value="Unassembled WGS sequence"/>
</dbReference>
<dbReference type="InterPro" id="IPR056727">
    <property type="entry name" value="DUF7825"/>
</dbReference>
<reference evidence="2 3" key="1">
    <citation type="submission" date="2020-02" db="EMBL/GenBank/DDBJ databases">
        <authorList>
            <person name="Criscuolo A."/>
        </authorList>
    </citation>
    <scope>NUCLEOTIDE SEQUENCE [LARGE SCALE GENOMIC DNA]</scope>
    <source>
        <strain evidence="2">CECT7796</strain>
    </source>
</reference>
<dbReference type="CDD" id="cd07996">
    <property type="entry name" value="WGR_MMR_like"/>
    <property type="match status" value="1"/>
</dbReference>
<protein>
    <recommendedName>
        <fullName evidence="1">WGR domain-containing protein</fullName>
    </recommendedName>
</protein>
<gene>
    <name evidence="2" type="ORF">FLACOL7796_00975</name>
</gene>
<organism evidence="2 3">
    <name type="scientific">Flavobacterium collinsii</name>
    <dbReference type="NCBI Taxonomy" id="1114861"/>
    <lineage>
        <taxon>Bacteria</taxon>
        <taxon>Pseudomonadati</taxon>
        <taxon>Bacteroidota</taxon>
        <taxon>Flavobacteriia</taxon>
        <taxon>Flavobacteriales</taxon>
        <taxon>Flavobacteriaceae</taxon>
        <taxon>Flavobacterium</taxon>
    </lineage>
</organism>
<dbReference type="InterPro" id="IPR045472">
    <property type="entry name" value="DUF6493"/>
</dbReference>
<dbReference type="PANTHER" id="PTHR30634">
    <property type="entry name" value="OUTER MEMBRANE LOLAB LIPOPROTEIN INSERTION APPARATUS"/>
    <property type="match status" value="1"/>
</dbReference>
<dbReference type="Pfam" id="PF20103">
    <property type="entry name" value="DUF6493"/>
    <property type="match status" value="1"/>
</dbReference>
<sequence length="1030" mass="119963">MKKQLKYIEGNSDKFWEIEVTGSQFTVTYGKNGTAGTSQTKSFATEEECLKTAEKLLAEKIKKGYSETGEITADTKVKTAKSTNADELLKEYDKIIQSNNSDLLLPFLKEKSKGNVEILKKHIKKYRRQWQTGTITIWWKQKDIIILSAIVLFDKTDINSWDEAFELLNEIEQKPKVLDVLLWAKPTWLESFILDKSKRERWRVINYPNLRKLEEHNLIQFNPELYALSLSEISGYCNRDKGIQKTGIITQLLNDKTAYKRDIPELFNYETDLHYEYFYNKSHNKNFMWITIYKSLLEEKKMDRTFFIENAIQIQTKEWNKELKSFFRKMIDEFNVTADEFILQQEKIFPLLHYSYPPITSYGMGLVKQIYDHPQFKTKSFLEWLEPLMMRSDCKAAIKNVLPILEKLSKTNPKLSAAITSIIANVYVIADLNLQERATKIITKIGSVKDKALKEKLSSYVTLMQGNIKFDLTPFLDQDALIVDHTSFEEYTYTPKKKLLLTEEVTLPKDWNAVLFQFGNFISSDETLDTEILLNTYITQRNLFPVDYTAQLQPYAKQLQKKYFGIVHKEYLSDFLLQKIKNINSQIVFNNRANTNINSLKLIQPLIKRVQQKIVSNSTLPLLSFPSHIPYWVAPNVLLERIIAYQKNGEVIDPVDLSIAIARMPRENICEAIPLLDKIEGELKPLLSFCLGLTKKIKLDTGSILLKLLTTREKTNQDDNLSLWAVAVRTFYPSETFAEFENTQIKDIPFVVAPLKPEITFKEQWNEWENYVTKEKERTPSWYELRFDLPSHSKIQDFLLYSLDAFKRSDRYDWDNLTSWEKLFRNLDSRSYILNSEGNTYYWHSLTPQNADALSLTLLQICNNADGDGLKLELKGFLSIINRPEFRFSNISLLVYACCFFQKSKDHRLQASEELINLIEKQAIDVEALAQKLAFLASEKYGVFLRMTECIIALKDVSSLHNSALLKLLNSLFEHLDVKEKLPANFKKLVENYIDVLIKTNQKPAEKAITFFEQWKDNPSLKSLIKQILK</sequence>
<dbReference type="SUPFAM" id="SSF142921">
    <property type="entry name" value="WGR domain-like"/>
    <property type="match status" value="1"/>
</dbReference>
<keyword evidence="3" id="KW-1185">Reference proteome</keyword>
<dbReference type="InterPro" id="IPR008893">
    <property type="entry name" value="WGR_domain"/>
</dbReference>
<dbReference type="InterPro" id="IPR036930">
    <property type="entry name" value="WGR_dom_sf"/>
</dbReference>
<dbReference type="PANTHER" id="PTHR30634:SF13">
    <property type="entry name" value="PROTEIN YEHF"/>
    <property type="match status" value="1"/>
</dbReference>
<dbReference type="PROSITE" id="PS51977">
    <property type="entry name" value="WGR"/>
    <property type="match status" value="1"/>
</dbReference>
<dbReference type="Pfam" id="PF25148">
    <property type="entry name" value="DUF7824"/>
    <property type="match status" value="1"/>
</dbReference>
<dbReference type="SMART" id="SM00773">
    <property type="entry name" value="WGR"/>
    <property type="match status" value="1"/>
</dbReference>
<dbReference type="RefSeq" id="WP_173964934.1">
    <property type="nucleotide sequence ID" value="NZ_CADCST010000065.1"/>
</dbReference>
<dbReference type="InterPro" id="IPR049809">
    <property type="entry name" value="YehF/YfeS-like_WGR"/>
</dbReference>
<feature type="domain" description="WGR" evidence="1">
    <location>
        <begin position="1"/>
        <end position="82"/>
    </location>
</feature>
<evidence type="ECO:0000313" key="2">
    <source>
        <dbReference type="EMBL" id="CAA9196104.1"/>
    </source>
</evidence>
<dbReference type="Pfam" id="PF05406">
    <property type="entry name" value="WGR"/>
    <property type="match status" value="1"/>
</dbReference>
<comment type="caution">
    <text evidence="2">The sequence shown here is derived from an EMBL/GenBank/DDBJ whole genome shotgun (WGS) entry which is preliminary data.</text>
</comment>
<dbReference type="InterPro" id="IPR056726">
    <property type="entry name" value="DUF7824"/>
</dbReference>
<accession>A0ABN7EG97</accession>